<evidence type="ECO:0000256" key="8">
    <source>
        <dbReference type="RuleBase" id="RU003927"/>
    </source>
</evidence>
<feature type="binding site" evidence="5">
    <location>
        <begin position="245"/>
        <end position="247"/>
    </location>
    <ligand>
        <name>NAD(+)</name>
        <dbReference type="ChEBI" id="CHEBI:57540"/>
    </ligand>
</feature>
<evidence type="ECO:0000256" key="3">
    <source>
        <dbReference type="ARBA" id="ARBA00023002"/>
    </source>
</evidence>
<feature type="binding site" evidence="5">
    <location>
        <begin position="295"/>
        <end position="297"/>
    </location>
    <ligand>
        <name>NAD(+)</name>
        <dbReference type="ChEBI" id="CHEBI:57540"/>
    </ligand>
</feature>
<protein>
    <submittedName>
        <fullName evidence="10">IMP dehydrogenase</fullName>
    </submittedName>
</protein>
<dbReference type="GO" id="GO:0046872">
    <property type="term" value="F:metal ion binding"/>
    <property type="evidence" value="ECO:0007669"/>
    <property type="project" value="UniProtKB-KW"/>
</dbReference>
<evidence type="ECO:0000256" key="2">
    <source>
        <dbReference type="ARBA" id="ARBA00022723"/>
    </source>
</evidence>
<evidence type="ECO:0000256" key="6">
    <source>
        <dbReference type="PIRSR" id="PIRSR000130-4"/>
    </source>
</evidence>
<dbReference type="SMART" id="SM00116">
    <property type="entry name" value="CBS"/>
    <property type="match status" value="2"/>
</dbReference>
<dbReference type="InterPro" id="IPR013785">
    <property type="entry name" value="Aldolase_TIM"/>
</dbReference>
<dbReference type="Pfam" id="PF00478">
    <property type="entry name" value="IMPDH"/>
    <property type="match status" value="1"/>
</dbReference>
<evidence type="ECO:0000256" key="1">
    <source>
        <dbReference type="ARBA" id="ARBA00005502"/>
    </source>
</evidence>
<dbReference type="Gene3D" id="3.20.20.70">
    <property type="entry name" value="Aldolase class I"/>
    <property type="match status" value="1"/>
</dbReference>
<dbReference type="NCBIfam" id="TIGR01302">
    <property type="entry name" value="IMP_dehydrog"/>
    <property type="match status" value="1"/>
</dbReference>
<evidence type="ECO:0000256" key="4">
    <source>
        <dbReference type="ARBA" id="ARBA00023122"/>
    </source>
</evidence>
<dbReference type="AlphaFoldDB" id="A0A2H0V5A7"/>
<dbReference type="GO" id="GO:0006183">
    <property type="term" value="P:GTP biosynthetic process"/>
    <property type="evidence" value="ECO:0007669"/>
    <property type="project" value="TreeGrafter"/>
</dbReference>
<dbReference type="InterPro" id="IPR000644">
    <property type="entry name" value="CBS_dom"/>
</dbReference>
<comment type="similarity">
    <text evidence="1 8">Belongs to the IMPDH/GMPR family.</text>
</comment>
<accession>A0A2H0V5A7</accession>
<dbReference type="SMART" id="SM01240">
    <property type="entry name" value="IMPDH"/>
    <property type="match status" value="1"/>
</dbReference>
<dbReference type="Pfam" id="PF00571">
    <property type="entry name" value="CBS"/>
    <property type="match status" value="2"/>
</dbReference>
<feature type="domain" description="CBS" evidence="9">
    <location>
        <begin position="93"/>
        <end position="148"/>
    </location>
</feature>
<organism evidence="10 11">
    <name type="scientific">Candidatus Falkowbacteria bacterium CG10_big_fil_rev_8_21_14_0_10_39_11</name>
    <dbReference type="NCBI Taxonomy" id="1974565"/>
    <lineage>
        <taxon>Bacteria</taxon>
        <taxon>Candidatus Falkowiibacteriota</taxon>
    </lineage>
</organism>
<dbReference type="PIRSF" id="PIRSF000130">
    <property type="entry name" value="IMPDH"/>
    <property type="match status" value="1"/>
</dbReference>
<dbReference type="CDD" id="cd00381">
    <property type="entry name" value="IMPDH"/>
    <property type="match status" value="1"/>
</dbReference>
<dbReference type="FunFam" id="3.20.20.70:FF:000424">
    <property type="entry name" value="Inosine-5'-monophosphate dehydrogenase 2"/>
    <property type="match status" value="1"/>
</dbReference>
<keyword evidence="6" id="KW-0630">Potassium</keyword>
<feature type="binding site" description="in other chain" evidence="6">
    <location>
        <position position="297"/>
    </location>
    <ligand>
        <name>K(+)</name>
        <dbReference type="ChEBI" id="CHEBI:29103"/>
        <note>ligand shared between two tetrameric partners</note>
    </ligand>
</feature>
<sequence length="476" mass="52332">MEKFRTGYTYADVLLVPKKTPLSSRGEADVKTRFTRNIALNIPMVSSNMATVTEHEMAIAMAREGGLGVIHQFGTIEEQVEEVRKVKKSTSYVIENPVTCAPEMLMNEAFDYMGREGVTSLIVVKDNKVEGILTSRDYIFEEDTNRKVEDLMTKKEQLISAKPGIKLEEAKKILKKNRIEKLPLIVEGDLRGLITSKDITKLESWPLSSRDTKGRLMVAWALGVKDCAERAKALIHVGVDVLVLDIAHAHSDLVIRKLRELKTQFNNIDIMVGNIATADAARDLILAGADGLKVGIGPSPVCTTRIVSGAGVPQLTAIMDVCKIASQYNIPVSADGGIKFPGDLSKAVAAGASTGYCGSIFAGTDETPGIIVYREGRRYKRYMGSASYDNSHERKEHLEGKKHKKKLDVFVEGVTNLVEYKGSIAEIITSMIKGLRSGISYCGAHNIKEMQINAEFIKMTSAGWEESKSRGFKLNE</sequence>
<dbReference type="CDD" id="cd04601">
    <property type="entry name" value="CBS_pair_IMPDH"/>
    <property type="match status" value="1"/>
</dbReference>
<keyword evidence="4 7" id="KW-0129">CBS domain</keyword>
<keyword evidence="2" id="KW-0479">Metal-binding</keyword>
<dbReference type="InterPro" id="IPR001093">
    <property type="entry name" value="IMP_DH_GMPRt"/>
</dbReference>
<dbReference type="SUPFAM" id="SSF51412">
    <property type="entry name" value="Inosine monophosphate dehydrogenase (IMPDH)"/>
    <property type="match status" value="1"/>
</dbReference>
<dbReference type="GO" id="GO:0003938">
    <property type="term" value="F:IMP dehydrogenase activity"/>
    <property type="evidence" value="ECO:0007669"/>
    <property type="project" value="InterPro"/>
</dbReference>
<keyword evidence="5" id="KW-0520">NAD</keyword>
<evidence type="ECO:0000313" key="11">
    <source>
        <dbReference type="Proteomes" id="UP000229901"/>
    </source>
</evidence>
<dbReference type="InterPro" id="IPR046342">
    <property type="entry name" value="CBS_dom_sf"/>
</dbReference>
<dbReference type="Proteomes" id="UP000229901">
    <property type="component" value="Unassembled WGS sequence"/>
</dbReference>
<dbReference type="SUPFAM" id="SSF54631">
    <property type="entry name" value="CBS-domain pair"/>
    <property type="match status" value="1"/>
</dbReference>
<dbReference type="PANTHER" id="PTHR11911:SF111">
    <property type="entry name" value="INOSINE-5'-MONOPHOSPHATE DEHYDROGENASE"/>
    <property type="match status" value="1"/>
</dbReference>
<name>A0A2H0V5A7_9BACT</name>
<proteinExistence type="inferred from homology"/>
<keyword evidence="3 8" id="KW-0560">Oxidoreductase</keyword>
<gene>
    <name evidence="10" type="primary">guaB</name>
    <name evidence="10" type="ORF">COT97_02285</name>
</gene>
<dbReference type="InterPro" id="IPR005990">
    <property type="entry name" value="IMP_DH"/>
</dbReference>
<evidence type="ECO:0000256" key="7">
    <source>
        <dbReference type="PROSITE-ProRule" id="PRU00703"/>
    </source>
</evidence>
<feature type="binding site" description="in other chain" evidence="6">
    <location>
        <position position="302"/>
    </location>
    <ligand>
        <name>K(+)</name>
        <dbReference type="ChEBI" id="CHEBI:29103"/>
        <note>ligand shared between two tetrameric partners</note>
    </ligand>
</feature>
<dbReference type="PANTHER" id="PTHR11911">
    <property type="entry name" value="INOSINE-5-MONOPHOSPHATE DEHYDROGENASE RELATED"/>
    <property type="match status" value="1"/>
</dbReference>
<evidence type="ECO:0000313" key="10">
    <source>
        <dbReference type="EMBL" id="PIR94294.1"/>
    </source>
</evidence>
<dbReference type="PROSITE" id="PS51371">
    <property type="entry name" value="CBS"/>
    <property type="match status" value="2"/>
</dbReference>
<evidence type="ECO:0000259" key="9">
    <source>
        <dbReference type="PROSITE" id="PS51371"/>
    </source>
</evidence>
<comment type="caution">
    <text evidence="10">The sequence shown here is derived from an EMBL/GenBank/DDBJ whole genome shotgun (WGS) entry which is preliminary data.</text>
</comment>
<dbReference type="EMBL" id="PFAP01000011">
    <property type="protein sequence ID" value="PIR94294.1"/>
    <property type="molecule type" value="Genomic_DNA"/>
</dbReference>
<feature type="domain" description="CBS" evidence="9">
    <location>
        <begin position="152"/>
        <end position="212"/>
    </location>
</feature>
<evidence type="ECO:0000256" key="5">
    <source>
        <dbReference type="PIRSR" id="PIRSR000130-3"/>
    </source>
</evidence>
<reference evidence="11" key="1">
    <citation type="submission" date="2017-09" db="EMBL/GenBank/DDBJ databases">
        <title>Depth-based differentiation of microbial function through sediment-hosted aquifers and enrichment of novel symbionts in the deep terrestrial subsurface.</title>
        <authorList>
            <person name="Probst A.J."/>
            <person name="Ladd B."/>
            <person name="Jarett J.K."/>
            <person name="Geller-Mcgrath D.E."/>
            <person name="Sieber C.M.K."/>
            <person name="Emerson J.B."/>
            <person name="Anantharaman K."/>
            <person name="Thomas B.C."/>
            <person name="Malmstrom R."/>
            <person name="Stieglmeier M."/>
            <person name="Klingl A."/>
            <person name="Woyke T."/>
            <person name="Ryan C.M."/>
            <person name="Banfield J.F."/>
        </authorList>
    </citation>
    <scope>NUCLEOTIDE SEQUENCE [LARGE SCALE GENOMIC DNA]</scope>
</reference>